<organism evidence="1 2">
    <name type="scientific">Exidia glandulosa HHB12029</name>
    <dbReference type="NCBI Taxonomy" id="1314781"/>
    <lineage>
        <taxon>Eukaryota</taxon>
        <taxon>Fungi</taxon>
        <taxon>Dikarya</taxon>
        <taxon>Basidiomycota</taxon>
        <taxon>Agaricomycotina</taxon>
        <taxon>Agaricomycetes</taxon>
        <taxon>Auriculariales</taxon>
        <taxon>Exidiaceae</taxon>
        <taxon>Exidia</taxon>
    </lineage>
</organism>
<dbReference type="Proteomes" id="UP000077266">
    <property type="component" value="Unassembled WGS sequence"/>
</dbReference>
<reference evidence="1 2" key="1">
    <citation type="journal article" date="2016" name="Mol. Biol. Evol.">
        <title>Comparative Genomics of Early-Diverging Mushroom-Forming Fungi Provides Insights into the Origins of Lignocellulose Decay Capabilities.</title>
        <authorList>
            <person name="Nagy L.G."/>
            <person name="Riley R."/>
            <person name="Tritt A."/>
            <person name="Adam C."/>
            <person name="Daum C."/>
            <person name="Floudas D."/>
            <person name="Sun H."/>
            <person name="Yadav J.S."/>
            <person name="Pangilinan J."/>
            <person name="Larsson K.H."/>
            <person name="Matsuura K."/>
            <person name="Barry K."/>
            <person name="Labutti K."/>
            <person name="Kuo R."/>
            <person name="Ohm R.A."/>
            <person name="Bhattacharya S.S."/>
            <person name="Shirouzu T."/>
            <person name="Yoshinaga Y."/>
            <person name="Martin F.M."/>
            <person name="Grigoriev I.V."/>
            <person name="Hibbett D.S."/>
        </authorList>
    </citation>
    <scope>NUCLEOTIDE SEQUENCE [LARGE SCALE GENOMIC DNA]</scope>
    <source>
        <strain evidence="1 2">HHB12029</strain>
    </source>
</reference>
<dbReference type="EMBL" id="KV426345">
    <property type="protein sequence ID" value="KZV82110.1"/>
    <property type="molecule type" value="Genomic_DNA"/>
</dbReference>
<dbReference type="InParanoid" id="A0A165CAC7"/>
<keyword evidence="2" id="KW-1185">Reference proteome</keyword>
<evidence type="ECO:0000313" key="1">
    <source>
        <dbReference type="EMBL" id="KZV82110.1"/>
    </source>
</evidence>
<gene>
    <name evidence="1" type="ORF">EXIGLDRAFT_730176</name>
</gene>
<dbReference type="AlphaFoldDB" id="A0A165CAC7"/>
<evidence type="ECO:0000313" key="2">
    <source>
        <dbReference type="Proteomes" id="UP000077266"/>
    </source>
</evidence>
<name>A0A165CAC7_EXIGL</name>
<protein>
    <submittedName>
        <fullName evidence="1">Uncharacterized protein</fullName>
    </submittedName>
</protein>
<sequence>MTVRRRIEPNSYRGANVISVIGTLIGNHPLRTHCSRYPFGPRNAPLALSSGCKARHHSAGYI</sequence>
<accession>A0A165CAC7</accession>
<proteinExistence type="predicted"/>